<dbReference type="InterPro" id="IPR040256">
    <property type="entry name" value="At4g02000-like"/>
</dbReference>
<dbReference type="OrthoDB" id="1926761at2759"/>
<evidence type="ECO:0000259" key="3">
    <source>
        <dbReference type="Pfam" id="PF14392"/>
    </source>
</evidence>
<feature type="compositionally biased region" description="Polar residues" evidence="1">
    <location>
        <begin position="321"/>
        <end position="336"/>
    </location>
</feature>
<organism evidence="4 5">
    <name type="scientific">Acer yangbiense</name>
    <dbReference type="NCBI Taxonomy" id="1000413"/>
    <lineage>
        <taxon>Eukaryota</taxon>
        <taxon>Viridiplantae</taxon>
        <taxon>Streptophyta</taxon>
        <taxon>Embryophyta</taxon>
        <taxon>Tracheophyta</taxon>
        <taxon>Spermatophyta</taxon>
        <taxon>Magnoliopsida</taxon>
        <taxon>eudicotyledons</taxon>
        <taxon>Gunneridae</taxon>
        <taxon>Pentapetalae</taxon>
        <taxon>rosids</taxon>
        <taxon>malvids</taxon>
        <taxon>Sapindales</taxon>
        <taxon>Sapindaceae</taxon>
        <taxon>Hippocastanoideae</taxon>
        <taxon>Acereae</taxon>
        <taxon>Acer</taxon>
    </lineage>
</organism>
<dbReference type="InterPro" id="IPR025558">
    <property type="entry name" value="DUF4283"/>
</dbReference>
<comment type="caution">
    <text evidence="4">The sequence shown here is derived from an EMBL/GenBank/DDBJ whole genome shotgun (WGS) entry which is preliminary data.</text>
</comment>
<protein>
    <recommendedName>
        <fullName evidence="6">CCHC-type domain-containing protein</fullName>
    </recommendedName>
</protein>
<proteinExistence type="predicted"/>
<evidence type="ECO:0008006" key="6">
    <source>
        <dbReference type="Google" id="ProtNLM"/>
    </source>
</evidence>
<dbReference type="EMBL" id="VAHF01000005">
    <property type="protein sequence ID" value="TXG61207.1"/>
    <property type="molecule type" value="Genomic_DNA"/>
</dbReference>
<name>A0A5C7HVP8_9ROSI</name>
<sequence length="449" mass="50875">MGTTELARLCENLSIKDEDSKIHQIAEDVERVGVEDVEHCLVGKVLSGKRVNREDFKSVIKQLWSPFGNVEIEVVGENIFMFYFNNLEDRNRIWQRGPWHFDRSLIVLEKPEGTGNISQLSFDKVEFWVQIHDIPIMCMNRRTAKWLAEQIGKFIEIPMESRECWGKFLRVKVLIDISKPLKRWLRLKLDRSEIIVVVGLKYERLPNFCYTCERVGHGINECFDVEAKKEAIEGGGSSVKERSSEEFREAENKWTSTMEMSLIAIQKGGPESSMTVAQREAVVKPLELPYFEKRTGSDKLDGMCVDGPLSGPAEVGEKVAQVSNEPSSGGPTNSLGLLSAGDPVPMLEEHLNSLRKQSNIQTREQKDEQKAQSGLKAKGKKWKRATREVQKMVKIGLLASPLQRKLMVSLSSMNASTRNSPSPTWKKFSPKINNEKRKPSLKSNSQLSP</sequence>
<dbReference type="PANTHER" id="PTHR31286:SF167">
    <property type="entry name" value="OS09G0268800 PROTEIN"/>
    <property type="match status" value="1"/>
</dbReference>
<gene>
    <name evidence="4" type="ORF">EZV62_012570</name>
</gene>
<feature type="domain" description="DUF4283" evidence="2">
    <location>
        <begin position="35"/>
        <end position="110"/>
    </location>
</feature>
<dbReference type="Pfam" id="PF14392">
    <property type="entry name" value="zf-CCHC_4"/>
    <property type="match status" value="1"/>
</dbReference>
<feature type="region of interest" description="Disordered" evidence="1">
    <location>
        <begin position="356"/>
        <end position="385"/>
    </location>
</feature>
<dbReference type="Pfam" id="PF14111">
    <property type="entry name" value="DUF4283"/>
    <property type="match status" value="1"/>
</dbReference>
<dbReference type="AlphaFoldDB" id="A0A5C7HVP8"/>
<evidence type="ECO:0000313" key="4">
    <source>
        <dbReference type="EMBL" id="TXG61207.1"/>
    </source>
</evidence>
<evidence type="ECO:0000313" key="5">
    <source>
        <dbReference type="Proteomes" id="UP000323000"/>
    </source>
</evidence>
<evidence type="ECO:0000256" key="1">
    <source>
        <dbReference type="SAM" id="MobiDB-lite"/>
    </source>
</evidence>
<feature type="domain" description="Zinc knuckle CX2CX4HX4C" evidence="3">
    <location>
        <begin position="175"/>
        <end position="222"/>
    </location>
</feature>
<dbReference type="PANTHER" id="PTHR31286">
    <property type="entry name" value="GLYCINE-RICH CELL WALL STRUCTURAL PROTEIN 1.8-LIKE"/>
    <property type="match status" value="1"/>
</dbReference>
<feature type="region of interest" description="Disordered" evidence="1">
    <location>
        <begin position="309"/>
        <end position="343"/>
    </location>
</feature>
<accession>A0A5C7HVP8</accession>
<dbReference type="InterPro" id="IPR025836">
    <property type="entry name" value="Zn_knuckle_CX2CX4HX4C"/>
</dbReference>
<dbReference type="Proteomes" id="UP000323000">
    <property type="component" value="Chromosome 5"/>
</dbReference>
<reference evidence="5" key="1">
    <citation type="journal article" date="2019" name="Gigascience">
        <title>De novo genome assembly of the endangered Acer yangbiense, a plant species with extremely small populations endemic to Yunnan Province, China.</title>
        <authorList>
            <person name="Yang J."/>
            <person name="Wariss H.M."/>
            <person name="Tao L."/>
            <person name="Zhang R."/>
            <person name="Yun Q."/>
            <person name="Hollingsworth P."/>
            <person name="Dao Z."/>
            <person name="Luo G."/>
            <person name="Guo H."/>
            <person name="Ma Y."/>
            <person name="Sun W."/>
        </authorList>
    </citation>
    <scope>NUCLEOTIDE SEQUENCE [LARGE SCALE GENOMIC DNA]</scope>
    <source>
        <strain evidence="5">cv. Malutang</strain>
    </source>
</reference>
<feature type="region of interest" description="Disordered" evidence="1">
    <location>
        <begin position="411"/>
        <end position="449"/>
    </location>
</feature>
<feature type="compositionally biased region" description="Polar residues" evidence="1">
    <location>
        <begin position="411"/>
        <end position="423"/>
    </location>
</feature>
<keyword evidence="5" id="KW-1185">Reference proteome</keyword>
<evidence type="ECO:0000259" key="2">
    <source>
        <dbReference type="Pfam" id="PF14111"/>
    </source>
</evidence>